<dbReference type="Pfam" id="PF00672">
    <property type="entry name" value="HAMP"/>
    <property type="match status" value="1"/>
</dbReference>
<gene>
    <name evidence="4" type="ORF">RED65_00360</name>
</gene>
<dbReference type="SMART" id="SM00044">
    <property type="entry name" value="CYCc"/>
    <property type="match status" value="1"/>
</dbReference>
<evidence type="ECO:0000256" key="1">
    <source>
        <dbReference type="SAM" id="Phobius"/>
    </source>
</evidence>
<feature type="transmembrane region" description="Helical" evidence="1">
    <location>
        <begin position="152"/>
        <end position="175"/>
    </location>
</feature>
<dbReference type="Gene3D" id="3.30.70.1230">
    <property type="entry name" value="Nucleotide cyclase"/>
    <property type="match status" value="1"/>
</dbReference>
<dbReference type="EMBL" id="AAQH01000002">
    <property type="protein sequence ID" value="EAT13166.1"/>
    <property type="molecule type" value="Genomic_DNA"/>
</dbReference>
<proteinExistence type="predicted"/>
<dbReference type="AlphaFoldDB" id="Q1N5D6"/>
<keyword evidence="1" id="KW-0472">Membrane</keyword>
<dbReference type="PANTHER" id="PTHR43081">
    <property type="entry name" value="ADENYLATE CYCLASE, TERMINAL-DIFFERENTIATION SPECIFIC-RELATED"/>
    <property type="match status" value="1"/>
</dbReference>
<dbReference type="InterPro" id="IPR003660">
    <property type="entry name" value="HAMP_dom"/>
</dbReference>
<dbReference type="GO" id="GO:0009190">
    <property type="term" value="P:cyclic nucleotide biosynthetic process"/>
    <property type="evidence" value="ECO:0007669"/>
    <property type="project" value="InterPro"/>
</dbReference>
<feature type="domain" description="Guanylate cyclase" evidence="2">
    <location>
        <begin position="262"/>
        <end position="394"/>
    </location>
</feature>
<comment type="caution">
    <text evidence="4">The sequence shown here is derived from an EMBL/GenBank/DDBJ whole genome shotgun (WGS) entry which is preliminary data.</text>
</comment>
<dbReference type="CDD" id="cd07302">
    <property type="entry name" value="CHD"/>
    <property type="match status" value="1"/>
</dbReference>
<dbReference type="InterPro" id="IPR029787">
    <property type="entry name" value="Nucleotide_cyclase"/>
</dbReference>
<organism evidence="4 5">
    <name type="scientific">Bermanella marisrubri</name>
    <dbReference type="NCBI Taxonomy" id="207949"/>
    <lineage>
        <taxon>Bacteria</taxon>
        <taxon>Pseudomonadati</taxon>
        <taxon>Pseudomonadota</taxon>
        <taxon>Gammaproteobacteria</taxon>
        <taxon>Oceanospirillales</taxon>
        <taxon>Oceanospirillaceae</taxon>
        <taxon>Bermanella</taxon>
    </lineage>
</organism>
<dbReference type="Proteomes" id="UP000004263">
    <property type="component" value="Unassembled WGS sequence"/>
</dbReference>
<evidence type="ECO:0000259" key="2">
    <source>
        <dbReference type="PROSITE" id="PS50125"/>
    </source>
</evidence>
<dbReference type="OrthoDB" id="9806704at2"/>
<dbReference type="GO" id="GO:0035556">
    <property type="term" value="P:intracellular signal transduction"/>
    <property type="evidence" value="ECO:0007669"/>
    <property type="project" value="InterPro"/>
</dbReference>
<dbReference type="PROSITE" id="PS50885">
    <property type="entry name" value="HAMP"/>
    <property type="match status" value="1"/>
</dbReference>
<evidence type="ECO:0000259" key="3">
    <source>
        <dbReference type="PROSITE" id="PS50885"/>
    </source>
</evidence>
<dbReference type="GO" id="GO:0016020">
    <property type="term" value="C:membrane"/>
    <property type="evidence" value="ECO:0007669"/>
    <property type="project" value="InterPro"/>
</dbReference>
<dbReference type="Pfam" id="PF00211">
    <property type="entry name" value="Guanylate_cyc"/>
    <property type="match status" value="1"/>
</dbReference>
<dbReference type="SUPFAM" id="SSF158472">
    <property type="entry name" value="HAMP domain-like"/>
    <property type="match status" value="1"/>
</dbReference>
<feature type="transmembrane region" description="Helical" evidence="1">
    <location>
        <begin position="12"/>
        <end position="35"/>
    </location>
</feature>
<dbReference type="SUPFAM" id="SSF55073">
    <property type="entry name" value="Nucleotide cyclase"/>
    <property type="match status" value="1"/>
</dbReference>
<dbReference type="InterPro" id="IPR050697">
    <property type="entry name" value="Adenylyl/Guanylyl_Cyclase_3/4"/>
</dbReference>
<accession>Q1N5D6</accession>
<dbReference type="PANTHER" id="PTHR43081:SF1">
    <property type="entry name" value="ADENYLATE CYCLASE, TERMINAL-DIFFERENTIATION SPECIFIC"/>
    <property type="match status" value="1"/>
</dbReference>
<evidence type="ECO:0000313" key="4">
    <source>
        <dbReference type="EMBL" id="EAT13166.1"/>
    </source>
</evidence>
<dbReference type="CDD" id="cd06225">
    <property type="entry name" value="HAMP"/>
    <property type="match status" value="1"/>
</dbReference>
<dbReference type="HOGENOM" id="CLU_042376_0_0_6"/>
<reference evidence="4 5" key="1">
    <citation type="submission" date="2006-03" db="EMBL/GenBank/DDBJ databases">
        <authorList>
            <person name="Pinhassi J."/>
            <person name="Pedros-Alio C."/>
            <person name="Ferriera S."/>
            <person name="Johnson J."/>
            <person name="Kravitz S."/>
            <person name="Halpern A."/>
            <person name="Remington K."/>
            <person name="Beeson K."/>
            <person name="Tran B."/>
            <person name="Rogers Y.-H."/>
            <person name="Friedman R."/>
            <person name="Venter J.C."/>
        </authorList>
    </citation>
    <scope>NUCLEOTIDE SEQUENCE [LARGE SCALE GENOMIC DNA]</scope>
    <source>
        <strain evidence="4 5">RED65</strain>
    </source>
</reference>
<evidence type="ECO:0000313" key="5">
    <source>
        <dbReference type="Proteomes" id="UP000004263"/>
    </source>
</evidence>
<dbReference type="RefSeq" id="WP_007017552.1">
    <property type="nucleotide sequence ID" value="NZ_CH724114.1"/>
</dbReference>
<dbReference type="GO" id="GO:0004016">
    <property type="term" value="F:adenylate cyclase activity"/>
    <property type="evidence" value="ECO:0007669"/>
    <property type="project" value="UniProtKB-ARBA"/>
</dbReference>
<dbReference type="STRING" id="207949.RED65_00360"/>
<protein>
    <submittedName>
        <fullName evidence="4">Adenylate cyclase</fullName>
    </submittedName>
</protein>
<dbReference type="PROSITE" id="PS50125">
    <property type="entry name" value="GUANYLATE_CYCLASE_2"/>
    <property type="match status" value="1"/>
</dbReference>
<name>Q1N5D6_9GAMM</name>
<keyword evidence="5" id="KW-1185">Reference proteome</keyword>
<dbReference type="SMART" id="SM00304">
    <property type="entry name" value="HAMP"/>
    <property type="match status" value="1"/>
</dbReference>
<dbReference type="Gene3D" id="6.10.340.10">
    <property type="match status" value="1"/>
</dbReference>
<keyword evidence="1" id="KW-1133">Transmembrane helix</keyword>
<dbReference type="InterPro" id="IPR001054">
    <property type="entry name" value="A/G_cyclase"/>
</dbReference>
<sequence length="465" mass="52015">MLRPLSDYRFPLFWQILLAMVALLALSLGSLAWWAQSNLNTLLNYQADTYARALGQQIANSSAEPLMADDKLALNIMFDRITDQHDSVVRLSIKSLSEETVITSDSLIAEQRKALQPVLKEYQQPIFFHDVLAGYLLIELDLSIVTQSLKRLAKLITIISLTLAFFALILSAIFARRVASPLNQLQEAAERVAQGDLNPSLPRASHDEVGDLVRSMDSMIQGLKDKEAIEHKFSTYISKDIANSILSDLSRKRHPITKTYGSILFVDLVKFTQFCERHDDEEIAELLNQYYFLVHMAAKMYRGSVDNFIGDGAMLTFGVHKDDQKHAINAICSAQILLRLIDMTNAQRKEQGKPVIGIRIGVHCGEVMAGTIGDHERLHFSISGDTVNLASRLCDHCVTNGLMISDAILKEPSTKDSLFTDKGSEILVKGKKAPVTAYQVSHLAPKFNRLLQEQEREMEALQSND</sequence>
<keyword evidence="1" id="KW-0812">Transmembrane</keyword>
<feature type="domain" description="HAMP" evidence="3">
    <location>
        <begin position="176"/>
        <end position="228"/>
    </location>
</feature>